<accession>A0A2P7S3A3</accession>
<dbReference type="PROSITE" id="PS51257">
    <property type="entry name" value="PROKAR_LIPOPROTEIN"/>
    <property type="match status" value="1"/>
</dbReference>
<dbReference type="OrthoDB" id="5984161at2"/>
<comment type="caution">
    <text evidence="2">The sequence shown here is derived from an EMBL/GenBank/DDBJ whole genome shotgun (WGS) entry which is preliminary data.</text>
</comment>
<evidence type="ECO:0000313" key="3">
    <source>
        <dbReference type="Proteomes" id="UP000241229"/>
    </source>
</evidence>
<evidence type="ECO:0008006" key="4">
    <source>
        <dbReference type="Google" id="ProtNLM"/>
    </source>
</evidence>
<keyword evidence="1" id="KW-0732">Signal</keyword>
<dbReference type="RefSeq" id="WP_106773782.1">
    <property type="nucleotide sequence ID" value="NZ_PXYK01000019.1"/>
</dbReference>
<feature type="chain" id="PRO_5015146722" description="Lipoprotein" evidence="1">
    <location>
        <begin position="23"/>
        <end position="112"/>
    </location>
</feature>
<keyword evidence="3" id="KW-1185">Reference proteome</keyword>
<name>A0A2P7S3A3_9HYPH</name>
<gene>
    <name evidence="2" type="ORF">C7I84_18940</name>
</gene>
<proteinExistence type="predicted"/>
<dbReference type="AlphaFoldDB" id="A0A2P7S3A3"/>
<feature type="signal peptide" evidence="1">
    <location>
        <begin position="1"/>
        <end position="22"/>
    </location>
</feature>
<organism evidence="2 3">
    <name type="scientific">Kumtagia ephedrae</name>
    <dbReference type="NCBI Taxonomy" id="2116701"/>
    <lineage>
        <taxon>Bacteria</taxon>
        <taxon>Pseudomonadati</taxon>
        <taxon>Pseudomonadota</taxon>
        <taxon>Alphaproteobacteria</taxon>
        <taxon>Hyphomicrobiales</taxon>
        <taxon>Phyllobacteriaceae</taxon>
        <taxon>Kumtagia</taxon>
    </lineage>
</organism>
<evidence type="ECO:0000313" key="2">
    <source>
        <dbReference type="EMBL" id="PSJ56955.1"/>
    </source>
</evidence>
<dbReference type="Proteomes" id="UP000241229">
    <property type="component" value="Unassembled WGS sequence"/>
</dbReference>
<reference evidence="2 3" key="1">
    <citation type="submission" date="2018-03" db="EMBL/GenBank/DDBJ databases">
        <title>The draft genome of Mesorhizobium sp. 6GN-30.</title>
        <authorList>
            <person name="Liu L."/>
            <person name="Li L."/>
            <person name="Wang T."/>
            <person name="Zhang X."/>
            <person name="Liang L."/>
        </authorList>
    </citation>
    <scope>NUCLEOTIDE SEQUENCE [LARGE SCALE GENOMIC DNA]</scope>
    <source>
        <strain evidence="2 3">6GN30</strain>
    </source>
</reference>
<protein>
    <recommendedName>
        <fullName evidence="4">Lipoprotein</fullName>
    </recommendedName>
</protein>
<sequence>MRKLVSYAFGLVLLAASGCVSAEDQQTADRDKCSGFGFEQGTDAFASCMMNLSEQRDQKADDDQYERERNKALSIQRRGDDRYPVCGAADMDNDLDTTTGNWFGPNCQMKSD</sequence>
<evidence type="ECO:0000256" key="1">
    <source>
        <dbReference type="SAM" id="SignalP"/>
    </source>
</evidence>
<dbReference type="EMBL" id="PXYK01000019">
    <property type="protein sequence ID" value="PSJ56955.1"/>
    <property type="molecule type" value="Genomic_DNA"/>
</dbReference>